<dbReference type="InterPro" id="IPR039417">
    <property type="entry name" value="Peptidase_C1A_papain-like"/>
</dbReference>
<reference evidence="14 15" key="1">
    <citation type="journal article" date="2021" name="Nat. Plants">
        <title>The Taxus genome provides insights into paclitaxel biosynthesis.</title>
        <authorList>
            <person name="Xiong X."/>
            <person name="Gou J."/>
            <person name="Liao Q."/>
            <person name="Li Y."/>
            <person name="Zhou Q."/>
            <person name="Bi G."/>
            <person name="Li C."/>
            <person name="Du R."/>
            <person name="Wang X."/>
            <person name="Sun T."/>
            <person name="Guo L."/>
            <person name="Liang H."/>
            <person name="Lu P."/>
            <person name="Wu Y."/>
            <person name="Zhang Z."/>
            <person name="Ro D.K."/>
            <person name="Shang Y."/>
            <person name="Huang S."/>
            <person name="Yan J."/>
        </authorList>
    </citation>
    <scope>NUCLEOTIDE SEQUENCE [LARGE SCALE GENOMIC DNA]</scope>
    <source>
        <strain evidence="14">Ta-2019</strain>
    </source>
</reference>
<sequence length="327" mass="36404">MSLAWARSFSIVGYTPADLLSEEKMVDLFESWLAKHNKFYNGLEEKEARFELFEDNLRYIDGVNRKRLEYWLGMNEFADMSHGEFKAQYLGTRPDLSTRTRSDQSKGFTYEKAVDVPKSVDWRKKGAVTGVKNQGQCGSCWAFSTIVAVEGINKIVTGNLTSLSEQELVDCNTPSNQGCNGGVMDIAFKFIINNGGIDTEEDYPYESEDGHCNKTRQKNSKVVSIDGYEDVPENDEKSLIKALAHQPLSVAIEASGRDFQFYSGGVFSGSCGSELDHGVAAVGYGSSKGIDYLIVKNSWGRDWGERGYIRMKRNTGNPEGLCGINKM</sequence>
<dbReference type="InterPro" id="IPR038765">
    <property type="entry name" value="Papain-like_cys_pep_sf"/>
</dbReference>
<dbReference type="InterPro" id="IPR025660">
    <property type="entry name" value="Pept_his_AS"/>
</dbReference>
<dbReference type="Pfam" id="PF08246">
    <property type="entry name" value="Inhibitor_I29"/>
    <property type="match status" value="1"/>
</dbReference>
<evidence type="ECO:0000259" key="12">
    <source>
        <dbReference type="SMART" id="SM00645"/>
    </source>
</evidence>
<keyword evidence="15" id="KW-1185">Reference proteome</keyword>
<evidence type="ECO:0000256" key="1">
    <source>
        <dbReference type="ARBA" id="ARBA00004116"/>
    </source>
</evidence>
<feature type="domain" description="Peptidase C1A papain C-terminal" evidence="12">
    <location>
        <begin position="116"/>
        <end position="327"/>
    </location>
</feature>
<dbReference type="SMART" id="SM00645">
    <property type="entry name" value="Pept_C1"/>
    <property type="match status" value="1"/>
</dbReference>
<dbReference type="FunFam" id="3.90.70.10:FF:000055">
    <property type="entry name" value="cysteine protease XCP2"/>
    <property type="match status" value="1"/>
</dbReference>
<dbReference type="EMBL" id="JAHRHJ020000009">
    <property type="protein sequence ID" value="KAH9303444.1"/>
    <property type="molecule type" value="Genomic_DNA"/>
</dbReference>
<evidence type="ECO:0000256" key="3">
    <source>
        <dbReference type="ARBA" id="ARBA00008455"/>
    </source>
</evidence>
<dbReference type="CDD" id="cd02248">
    <property type="entry name" value="Peptidase_C1A"/>
    <property type="match status" value="1"/>
</dbReference>
<name>A0AA38FEN1_TAXCH</name>
<dbReference type="Pfam" id="PF00112">
    <property type="entry name" value="Peptidase_C1"/>
    <property type="match status" value="1"/>
</dbReference>
<comment type="subcellular location">
    <subcellularLocation>
        <location evidence="2">Cell membrane</location>
    </subcellularLocation>
    <subcellularLocation>
        <location evidence="1">Vacuole</location>
    </subcellularLocation>
</comment>
<dbReference type="Gene3D" id="3.90.70.10">
    <property type="entry name" value="Cysteine proteinases"/>
    <property type="match status" value="1"/>
</dbReference>
<dbReference type="PANTHER" id="PTHR12411">
    <property type="entry name" value="CYSTEINE PROTEASE FAMILY C1-RELATED"/>
    <property type="match status" value="1"/>
</dbReference>
<keyword evidence="8" id="KW-0378">Hydrolase</keyword>
<evidence type="ECO:0000256" key="6">
    <source>
        <dbReference type="ARBA" id="ARBA00022670"/>
    </source>
</evidence>
<feature type="non-terminal residue" evidence="14">
    <location>
        <position position="327"/>
    </location>
</feature>
<evidence type="ECO:0000256" key="7">
    <source>
        <dbReference type="ARBA" id="ARBA00022729"/>
    </source>
</evidence>
<proteinExistence type="inferred from homology"/>
<dbReference type="PROSITE" id="PS00639">
    <property type="entry name" value="THIOL_PROTEASE_HIS"/>
    <property type="match status" value="1"/>
</dbReference>
<dbReference type="AlphaFoldDB" id="A0AA38FEN1"/>
<feature type="domain" description="Cathepsin propeptide inhibitor" evidence="13">
    <location>
        <begin position="29"/>
        <end position="85"/>
    </location>
</feature>
<dbReference type="GO" id="GO:0006508">
    <property type="term" value="P:proteolysis"/>
    <property type="evidence" value="ECO:0007669"/>
    <property type="project" value="UniProtKB-KW"/>
</dbReference>
<organism evidence="14 15">
    <name type="scientific">Taxus chinensis</name>
    <name type="common">Chinese yew</name>
    <name type="synonym">Taxus wallichiana var. chinensis</name>
    <dbReference type="NCBI Taxonomy" id="29808"/>
    <lineage>
        <taxon>Eukaryota</taxon>
        <taxon>Viridiplantae</taxon>
        <taxon>Streptophyta</taxon>
        <taxon>Embryophyta</taxon>
        <taxon>Tracheophyta</taxon>
        <taxon>Spermatophyta</taxon>
        <taxon>Pinopsida</taxon>
        <taxon>Pinidae</taxon>
        <taxon>Conifers II</taxon>
        <taxon>Cupressales</taxon>
        <taxon>Taxaceae</taxon>
        <taxon>Taxus</taxon>
    </lineage>
</organism>
<dbReference type="GO" id="GO:0008234">
    <property type="term" value="F:cysteine-type peptidase activity"/>
    <property type="evidence" value="ECO:0007669"/>
    <property type="project" value="InterPro"/>
</dbReference>
<protein>
    <submittedName>
        <fullName evidence="14">Uncharacterized protein</fullName>
    </submittedName>
</protein>
<keyword evidence="4" id="KW-1003">Cell membrane</keyword>
<evidence type="ECO:0000256" key="5">
    <source>
        <dbReference type="ARBA" id="ARBA00022554"/>
    </source>
</evidence>
<evidence type="ECO:0000313" key="15">
    <source>
        <dbReference type="Proteomes" id="UP000824469"/>
    </source>
</evidence>
<evidence type="ECO:0000256" key="9">
    <source>
        <dbReference type="ARBA" id="ARBA00023136"/>
    </source>
</evidence>
<keyword evidence="6" id="KW-0645">Protease</keyword>
<dbReference type="SUPFAM" id="SSF54001">
    <property type="entry name" value="Cysteine proteinases"/>
    <property type="match status" value="1"/>
</dbReference>
<dbReference type="GO" id="GO:0010623">
    <property type="term" value="P:programmed cell death involved in cell development"/>
    <property type="evidence" value="ECO:0007669"/>
    <property type="project" value="UniProtKB-ARBA"/>
</dbReference>
<dbReference type="PROSITE" id="PS00139">
    <property type="entry name" value="THIOL_PROTEASE_CYS"/>
    <property type="match status" value="1"/>
</dbReference>
<dbReference type="Proteomes" id="UP000824469">
    <property type="component" value="Unassembled WGS sequence"/>
</dbReference>
<keyword evidence="9" id="KW-0472">Membrane</keyword>
<dbReference type="InterPro" id="IPR000169">
    <property type="entry name" value="Pept_cys_AS"/>
</dbReference>
<dbReference type="OMA" id="CFAASND"/>
<comment type="similarity">
    <text evidence="3">Belongs to the peptidase C1 family.</text>
</comment>
<evidence type="ECO:0000256" key="10">
    <source>
        <dbReference type="ARBA" id="ARBA00023157"/>
    </source>
</evidence>
<evidence type="ECO:0000256" key="11">
    <source>
        <dbReference type="ARBA" id="ARBA00023180"/>
    </source>
</evidence>
<evidence type="ECO:0000313" key="14">
    <source>
        <dbReference type="EMBL" id="KAH9303444.1"/>
    </source>
</evidence>
<keyword evidence="11" id="KW-0325">Glycoprotein</keyword>
<keyword evidence="10" id="KW-1015">Disulfide bond</keyword>
<evidence type="ECO:0000256" key="2">
    <source>
        <dbReference type="ARBA" id="ARBA00004236"/>
    </source>
</evidence>
<evidence type="ECO:0000256" key="8">
    <source>
        <dbReference type="ARBA" id="ARBA00022801"/>
    </source>
</evidence>
<comment type="caution">
    <text evidence="14">The sequence shown here is derived from an EMBL/GenBank/DDBJ whole genome shotgun (WGS) entry which is preliminary data.</text>
</comment>
<dbReference type="InterPro" id="IPR000668">
    <property type="entry name" value="Peptidase_C1A_C"/>
</dbReference>
<gene>
    <name evidence="14" type="ORF">KI387_015027</name>
</gene>
<dbReference type="GO" id="GO:0005773">
    <property type="term" value="C:vacuole"/>
    <property type="evidence" value="ECO:0007669"/>
    <property type="project" value="UniProtKB-SubCell"/>
</dbReference>
<keyword evidence="7" id="KW-0732">Signal</keyword>
<evidence type="ECO:0000256" key="4">
    <source>
        <dbReference type="ARBA" id="ARBA00022475"/>
    </source>
</evidence>
<keyword evidence="5" id="KW-0926">Vacuole</keyword>
<evidence type="ECO:0000259" key="13">
    <source>
        <dbReference type="SMART" id="SM00848"/>
    </source>
</evidence>
<dbReference type="GO" id="GO:0005886">
    <property type="term" value="C:plasma membrane"/>
    <property type="evidence" value="ECO:0007669"/>
    <property type="project" value="UniProtKB-SubCell"/>
</dbReference>
<dbReference type="InterPro" id="IPR013201">
    <property type="entry name" value="Prot_inhib_I29"/>
</dbReference>
<dbReference type="SMART" id="SM00848">
    <property type="entry name" value="Inhibitor_I29"/>
    <property type="match status" value="1"/>
</dbReference>
<dbReference type="InterPro" id="IPR013128">
    <property type="entry name" value="Peptidase_C1A"/>
</dbReference>
<accession>A0AA38FEN1</accession>
<dbReference type="PRINTS" id="PR00705">
    <property type="entry name" value="PAPAIN"/>
</dbReference>